<dbReference type="InterPro" id="IPR036396">
    <property type="entry name" value="Cyt_P450_sf"/>
</dbReference>
<name>A0A8H6UGB5_9EURO</name>
<accession>A0A8H6UGB5</accession>
<evidence type="ECO:0000313" key="11">
    <source>
        <dbReference type="EMBL" id="KAF7125707.1"/>
    </source>
</evidence>
<keyword evidence="7 9" id="KW-0503">Monooxygenase</keyword>
<feature type="binding site" description="axial binding residue" evidence="8">
    <location>
        <position position="448"/>
    </location>
    <ligand>
        <name>heme</name>
        <dbReference type="ChEBI" id="CHEBI:30413"/>
    </ligand>
    <ligandPart>
        <name>Fe</name>
        <dbReference type="ChEBI" id="CHEBI:18248"/>
    </ligandPart>
</feature>
<keyword evidence="10" id="KW-0472">Membrane</keyword>
<evidence type="ECO:0000256" key="10">
    <source>
        <dbReference type="SAM" id="Phobius"/>
    </source>
</evidence>
<comment type="cofactor">
    <cofactor evidence="1 8">
        <name>heme</name>
        <dbReference type="ChEBI" id="CHEBI:30413"/>
    </cofactor>
</comment>
<protein>
    <recommendedName>
        <fullName evidence="13">Cytochrome P450 monooxygenase</fullName>
    </recommendedName>
</protein>
<evidence type="ECO:0000256" key="1">
    <source>
        <dbReference type="ARBA" id="ARBA00001971"/>
    </source>
</evidence>
<feature type="transmembrane region" description="Helical" evidence="10">
    <location>
        <begin position="12"/>
        <end position="36"/>
    </location>
</feature>
<reference evidence="11" key="1">
    <citation type="submission" date="2020-06" db="EMBL/GenBank/DDBJ databases">
        <title>Draft genome sequences of strains closely related to Aspergillus parafelis and Aspergillus hiratsukae.</title>
        <authorList>
            <person name="Dos Santos R.A.C."/>
            <person name="Rivero-Menendez O."/>
            <person name="Steenwyk J.L."/>
            <person name="Mead M.E."/>
            <person name="Goldman G.H."/>
            <person name="Alastruey-Izquierdo A."/>
            <person name="Rokas A."/>
        </authorList>
    </citation>
    <scope>NUCLEOTIDE SEQUENCE</scope>
    <source>
        <strain evidence="11">CNM-CM5793</strain>
    </source>
</reference>
<dbReference type="AlphaFoldDB" id="A0A8H6UGB5"/>
<dbReference type="PROSITE" id="PS00086">
    <property type="entry name" value="CYTOCHROME_P450"/>
    <property type="match status" value="1"/>
</dbReference>
<dbReference type="Gene3D" id="1.10.630.10">
    <property type="entry name" value="Cytochrome P450"/>
    <property type="match status" value="1"/>
</dbReference>
<comment type="similarity">
    <text evidence="2 9">Belongs to the cytochrome P450 family.</text>
</comment>
<dbReference type="GO" id="GO:0020037">
    <property type="term" value="F:heme binding"/>
    <property type="evidence" value="ECO:0007669"/>
    <property type="project" value="InterPro"/>
</dbReference>
<evidence type="ECO:0008006" key="13">
    <source>
        <dbReference type="Google" id="ProtNLM"/>
    </source>
</evidence>
<gene>
    <name evidence="11" type="ORF">CNMCM5793_002000</name>
</gene>
<dbReference type="PRINTS" id="PR00385">
    <property type="entry name" value="P450"/>
</dbReference>
<proteinExistence type="inferred from homology"/>
<dbReference type="GO" id="GO:0005506">
    <property type="term" value="F:iron ion binding"/>
    <property type="evidence" value="ECO:0007669"/>
    <property type="project" value="InterPro"/>
</dbReference>
<evidence type="ECO:0000256" key="9">
    <source>
        <dbReference type="RuleBase" id="RU000461"/>
    </source>
</evidence>
<dbReference type="PANTHER" id="PTHR24305:SF230">
    <property type="entry name" value="P450, PUTATIVE (EUROFUNG)-RELATED"/>
    <property type="match status" value="1"/>
</dbReference>
<evidence type="ECO:0000256" key="3">
    <source>
        <dbReference type="ARBA" id="ARBA00022617"/>
    </source>
</evidence>
<keyword evidence="4 8" id="KW-0479">Metal-binding</keyword>
<dbReference type="GO" id="GO:0044283">
    <property type="term" value="P:small molecule biosynthetic process"/>
    <property type="evidence" value="ECO:0007669"/>
    <property type="project" value="UniProtKB-ARBA"/>
</dbReference>
<keyword evidence="12" id="KW-1185">Reference proteome</keyword>
<evidence type="ECO:0000256" key="7">
    <source>
        <dbReference type="ARBA" id="ARBA00023033"/>
    </source>
</evidence>
<evidence type="ECO:0000313" key="12">
    <source>
        <dbReference type="Proteomes" id="UP000630445"/>
    </source>
</evidence>
<dbReference type="PANTHER" id="PTHR24305">
    <property type="entry name" value="CYTOCHROME P450"/>
    <property type="match status" value="1"/>
</dbReference>
<keyword evidence="6 8" id="KW-0408">Iron</keyword>
<sequence length="511" mass="58284">MSLLDIPQISTVSLFLGAIILAWIIIWVCQAVYNVFLHPLRSIPGPTLWIAFPLVRDITACLGYYDIKIRQYHERYGEVLRYGPNDISFTSASAWKDIYGHRHPQLPKAIGRLPGPAPDILIANDADHARFRKALSYGFSDRGSRAQEDLIKVYIDLFIEKLHKGAATGAIMDMVKWYNLTTFDIIGDLSFGESFHGLESEDYHSWVKTLFLGIKMVPFQRLMEEHPLVAKVAEMLLSKGLRAKAAEHREFARLTAMKRMERTSQHGRGDFMDSMLKHRGTKDGLSDDELAAHAFVLIFAGSETTATLLSGVTYWLLRTPDTLRRAIQEVRSTFESDQEINFASTAAKLPYMEACLTEGLRMYPPVPTNIPRMCLPEATISVNGFKLPPGTTVSVHHSAAYWSARNFYQPRTFAPERWLPAASSDPGSVFYNDNRGVFQPFSFGPRNCIGRNLAYNEMRVILAKVLWNFDLELCEESHDWAEQKSYVLWEKPGLLCRLRKRDFEYRLEQEN</sequence>
<dbReference type="InterPro" id="IPR017972">
    <property type="entry name" value="Cyt_P450_CS"/>
</dbReference>
<dbReference type="SUPFAM" id="SSF48264">
    <property type="entry name" value="Cytochrome P450"/>
    <property type="match status" value="1"/>
</dbReference>
<dbReference type="GO" id="GO:0016705">
    <property type="term" value="F:oxidoreductase activity, acting on paired donors, with incorporation or reduction of molecular oxygen"/>
    <property type="evidence" value="ECO:0007669"/>
    <property type="project" value="InterPro"/>
</dbReference>
<keyword evidence="10" id="KW-0812">Transmembrane</keyword>
<dbReference type="InterPro" id="IPR002401">
    <property type="entry name" value="Cyt_P450_E_grp-I"/>
</dbReference>
<dbReference type="CDD" id="cd11058">
    <property type="entry name" value="CYP60B-like"/>
    <property type="match status" value="1"/>
</dbReference>
<dbReference type="EMBL" id="JACBAD010001970">
    <property type="protein sequence ID" value="KAF7125707.1"/>
    <property type="molecule type" value="Genomic_DNA"/>
</dbReference>
<evidence type="ECO:0000256" key="2">
    <source>
        <dbReference type="ARBA" id="ARBA00010617"/>
    </source>
</evidence>
<comment type="caution">
    <text evidence="11">The sequence shown here is derived from an EMBL/GenBank/DDBJ whole genome shotgun (WGS) entry which is preliminary data.</text>
</comment>
<organism evidence="11 12">
    <name type="scientific">Aspergillus hiratsukae</name>
    <dbReference type="NCBI Taxonomy" id="1194566"/>
    <lineage>
        <taxon>Eukaryota</taxon>
        <taxon>Fungi</taxon>
        <taxon>Dikarya</taxon>
        <taxon>Ascomycota</taxon>
        <taxon>Pezizomycotina</taxon>
        <taxon>Eurotiomycetes</taxon>
        <taxon>Eurotiomycetidae</taxon>
        <taxon>Eurotiales</taxon>
        <taxon>Aspergillaceae</taxon>
        <taxon>Aspergillus</taxon>
        <taxon>Aspergillus subgen. Fumigati</taxon>
    </lineage>
</organism>
<dbReference type="Proteomes" id="UP000630445">
    <property type="component" value="Unassembled WGS sequence"/>
</dbReference>
<evidence type="ECO:0000256" key="5">
    <source>
        <dbReference type="ARBA" id="ARBA00023002"/>
    </source>
</evidence>
<dbReference type="PRINTS" id="PR00463">
    <property type="entry name" value="EP450I"/>
</dbReference>
<keyword evidence="5 9" id="KW-0560">Oxidoreductase</keyword>
<dbReference type="InterPro" id="IPR050121">
    <property type="entry name" value="Cytochrome_P450_monoxygenase"/>
</dbReference>
<evidence type="ECO:0000256" key="4">
    <source>
        <dbReference type="ARBA" id="ARBA00022723"/>
    </source>
</evidence>
<dbReference type="GO" id="GO:0004497">
    <property type="term" value="F:monooxygenase activity"/>
    <property type="evidence" value="ECO:0007669"/>
    <property type="project" value="UniProtKB-KW"/>
</dbReference>
<keyword evidence="3 8" id="KW-0349">Heme</keyword>
<evidence type="ECO:0000256" key="8">
    <source>
        <dbReference type="PIRSR" id="PIRSR602401-1"/>
    </source>
</evidence>
<dbReference type="InterPro" id="IPR001128">
    <property type="entry name" value="Cyt_P450"/>
</dbReference>
<keyword evidence="10" id="KW-1133">Transmembrane helix</keyword>
<evidence type="ECO:0000256" key="6">
    <source>
        <dbReference type="ARBA" id="ARBA00023004"/>
    </source>
</evidence>
<dbReference type="OrthoDB" id="1470350at2759"/>
<dbReference type="Pfam" id="PF00067">
    <property type="entry name" value="p450"/>
    <property type="match status" value="1"/>
</dbReference>